<dbReference type="Proteomes" id="UP000799754">
    <property type="component" value="Unassembled WGS sequence"/>
</dbReference>
<proteinExistence type="predicted"/>
<evidence type="ECO:0000313" key="1">
    <source>
        <dbReference type="EMBL" id="KAF2623843.1"/>
    </source>
</evidence>
<evidence type="ECO:0000313" key="2">
    <source>
        <dbReference type="Proteomes" id="UP000799754"/>
    </source>
</evidence>
<organism evidence="1 2">
    <name type="scientific">Macroventuria anomochaeta</name>
    <dbReference type="NCBI Taxonomy" id="301207"/>
    <lineage>
        <taxon>Eukaryota</taxon>
        <taxon>Fungi</taxon>
        <taxon>Dikarya</taxon>
        <taxon>Ascomycota</taxon>
        <taxon>Pezizomycotina</taxon>
        <taxon>Dothideomycetes</taxon>
        <taxon>Pleosporomycetidae</taxon>
        <taxon>Pleosporales</taxon>
        <taxon>Pleosporineae</taxon>
        <taxon>Didymellaceae</taxon>
        <taxon>Macroventuria</taxon>
    </lineage>
</organism>
<gene>
    <name evidence="1" type="ORF">BU25DRAFT_414008</name>
</gene>
<dbReference type="EMBL" id="MU006734">
    <property type="protein sequence ID" value="KAF2623843.1"/>
    <property type="molecule type" value="Genomic_DNA"/>
</dbReference>
<reference evidence="1" key="1">
    <citation type="journal article" date="2020" name="Stud. Mycol.">
        <title>101 Dothideomycetes genomes: a test case for predicting lifestyles and emergence of pathogens.</title>
        <authorList>
            <person name="Haridas S."/>
            <person name="Albert R."/>
            <person name="Binder M."/>
            <person name="Bloem J."/>
            <person name="Labutti K."/>
            <person name="Salamov A."/>
            <person name="Andreopoulos B."/>
            <person name="Baker S."/>
            <person name="Barry K."/>
            <person name="Bills G."/>
            <person name="Bluhm B."/>
            <person name="Cannon C."/>
            <person name="Castanera R."/>
            <person name="Culley D."/>
            <person name="Daum C."/>
            <person name="Ezra D."/>
            <person name="Gonzalez J."/>
            <person name="Henrissat B."/>
            <person name="Kuo A."/>
            <person name="Liang C."/>
            <person name="Lipzen A."/>
            <person name="Lutzoni F."/>
            <person name="Magnuson J."/>
            <person name="Mondo S."/>
            <person name="Nolan M."/>
            <person name="Ohm R."/>
            <person name="Pangilinan J."/>
            <person name="Park H.-J."/>
            <person name="Ramirez L."/>
            <person name="Alfaro M."/>
            <person name="Sun H."/>
            <person name="Tritt A."/>
            <person name="Yoshinaga Y."/>
            <person name="Zwiers L.-H."/>
            <person name="Turgeon B."/>
            <person name="Goodwin S."/>
            <person name="Spatafora J."/>
            <person name="Crous P."/>
            <person name="Grigoriev I."/>
        </authorList>
    </citation>
    <scope>NUCLEOTIDE SEQUENCE</scope>
    <source>
        <strain evidence="1">CBS 525.71</strain>
    </source>
</reference>
<comment type="caution">
    <text evidence="1">The sequence shown here is derived from an EMBL/GenBank/DDBJ whole genome shotgun (WGS) entry which is preliminary data.</text>
</comment>
<accession>A0ACB6RRS9</accession>
<sequence>MGILHMSEDGVLRSLTADRTVISAQGLTPEQIQAFQERVPEDCRTVHDIVDGSKTDKSTWFEPAEGALAPPQPQEHLKTR</sequence>
<protein>
    <submittedName>
        <fullName evidence="1">Uncharacterized protein</fullName>
    </submittedName>
</protein>
<name>A0ACB6RRS9_9PLEO</name>
<keyword evidence="2" id="KW-1185">Reference proteome</keyword>